<keyword evidence="1" id="KW-0472">Membrane</keyword>
<organism evidence="2 3">
    <name type="scientific">Thermacetogenium phaeum (strain ATCC BAA-254 / DSM 26808 / PB)</name>
    <dbReference type="NCBI Taxonomy" id="1089553"/>
    <lineage>
        <taxon>Bacteria</taxon>
        <taxon>Bacillati</taxon>
        <taxon>Bacillota</taxon>
        <taxon>Clostridia</taxon>
        <taxon>Thermoanaerobacterales</taxon>
        <taxon>Thermoanaerobacteraceae</taxon>
        <taxon>Thermacetogenium</taxon>
    </lineage>
</organism>
<keyword evidence="1" id="KW-0812">Transmembrane</keyword>
<feature type="transmembrane region" description="Helical" evidence="1">
    <location>
        <begin position="173"/>
        <end position="202"/>
    </location>
</feature>
<dbReference type="eggNOG" id="COG1300">
    <property type="taxonomic scope" value="Bacteria"/>
</dbReference>
<reference evidence="2 3" key="1">
    <citation type="journal article" date="2012" name="BMC Genomics">
        <title>Genome-guided analysis of physiological and morphological traits of the fermentative acetate oxidizer Thermacetogenium phaeum.</title>
        <authorList>
            <person name="Oehler D."/>
            <person name="Poehlein A."/>
            <person name="Leimbach A."/>
            <person name="Muller N."/>
            <person name="Daniel R."/>
            <person name="Gottschalk G."/>
            <person name="Schink B."/>
        </authorList>
    </citation>
    <scope>NUCLEOTIDE SEQUENCE [LARGE SCALE GENOMIC DNA]</scope>
    <source>
        <strain evidence="3">ATCC BAA-254 / DSM 26808 / PB</strain>
    </source>
</reference>
<dbReference type="Proteomes" id="UP000000467">
    <property type="component" value="Chromosome"/>
</dbReference>
<gene>
    <name evidence="2" type="primary">spoIIM</name>
    <name evidence="2" type="ordered locus">Tph_c16100</name>
</gene>
<evidence type="ECO:0000256" key="1">
    <source>
        <dbReference type="SAM" id="Phobius"/>
    </source>
</evidence>
<accession>K4LIP7</accession>
<dbReference type="InterPro" id="IPR002798">
    <property type="entry name" value="SpoIIM-like"/>
</dbReference>
<protein>
    <submittedName>
        <fullName evidence="2">Stage II sporulation protein M</fullName>
    </submittedName>
</protein>
<keyword evidence="3" id="KW-1185">Reference proteome</keyword>
<dbReference type="RefSeq" id="WP_015050695.1">
    <property type="nucleotide sequence ID" value="NC_018870.1"/>
</dbReference>
<dbReference type="OrthoDB" id="1707382at2"/>
<dbReference type="PIRSF" id="PIRSF038973">
    <property type="entry name" value="SpoIIM"/>
    <property type="match status" value="1"/>
</dbReference>
<keyword evidence="1" id="KW-1133">Transmembrane helix</keyword>
<feature type="transmembrane region" description="Helical" evidence="1">
    <location>
        <begin position="16"/>
        <end position="36"/>
    </location>
</feature>
<dbReference type="KEGG" id="tpz:Tph_c16100"/>
<evidence type="ECO:0000313" key="3">
    <source>
        <dbReference type="Proteomes" id="UP000000467"/>
    </source>
</evidence>
<sequence>MPFSTQCFTVCNRKDVLVSAALAVGIFLSGLVWGALTLHNLNTLLQEDLSRYLAAFLQGVEADSGSGLADIKAWFEIVKMQTAVLGLLWFLGLTVLGTPLILLVIGGRGFILGFTVGFLVQDRAGQGLLLALITVLPQNLFYVPAFLGGGILSVYYSLMLLRGSRGTPVSLRLGVYSLLFLFFMLFVLAGAWIEACIAPGFLRLLLSLYR</sequence>
<name>K4LIP7_THEPS</name>
<dbReference type="EMBL" id="CP003732">
    <property type="protein sequence ID" value="AFV11815.1"/>
    <property type="molecule type" value="Genomic_DNA"/>
</dbReference>
<dbReference type="AlphaFoldDB" id="K4LIP7"/>
<dbReference type="STRING" id="1089553.Tph_c16100"/>
<dbReference type="Pfam" id="PF01944">
    <property type="entry name" value="SpoIIM"/>
    <property type="match status" value="1"/>
</dbReference>
<proteinExistence type="predicted"/>
<dbReference type="HOGENOM" id="CLU_085980_0_0_9"/>
<evidence type="ECO:0000313" key="2">
    <source>
        <dbReference type="EMBL" id="AFV11815.1"/>
    </source>
</evidence>
<dbReference type="NCBIfam" id="TIGR02831">
    <property type="entry name" value="spo_II_M"/>
    <property type="match status" value="1"/>
</dbReference>
<feature type="transmembrane region" description="Helical" evidence="1">
    <location>
        <begin position="140"/>
        <end position="161"/>
    </location>
</feature>
<dbReference type="InterPro" id="IPR014196">
    <property type="entry name" value="SpoIIM"/>
</dbReference>